<dbReference type="Proteomes" id="UP000676336">
    <property type="component" value="Unassembled WGS sequence"/>
</dbReference>
<dbReference type="EMBL" id="CAJOBH010073284">
    <property type="protein sequence ID" value="CAF4482098.1"/>
    <property type="molecule type" value="Genomic_DNA"/>
</dbReference>
<feature type="non-terminal residue" evidence="4">
    <location>
        <position position="1"/>
    </location>
</feature>
<dbReference type="AlphaFoldDB" id="A0A8S3BLX0"/>
<dbReference type="EMBL" id="CAJOBI010156277">
    <property type="protein sequence ID" value="CAF4832434.1"/>
    <property type="molecule type" value="Genomic_DNA"/>
</dbReference>
<gene>
    <name evidence="2" type="ORF">BYL167_LOCUS35182</name>
    <name evidence="3" type="ORF">SMN809_LOCUS44581</name>
    <name evidence="4" type="ORF">SMN809_LOCUS48552</name>
</gene>
<reference evidence="4" key="1">
    <citation type="submission" date="2021-02" db="EMBL/GenBank/DDBJ databases">
        <authorList>
            <person name="Nowell W R."/>
        </authorList>
    </citation>
    <scope>NUCLEOTIDE SEQUENCE</scope>
</reference>
<name>A0A8S3BLX0_9BILA</name>
<evidence type="ECO:0000313" key="4">
    <source>
        <dbReference type="EMBL" id="CAF4832434.1"/>
    </source>
</evidence>
<evidence type="ECO:0000313" key="3">
    <source>
        <dbReference type="EMBL" id="CAF4737947.1"/>
    </source>
</evidence>
<sequence>MRSAPNETTLSRLLAIAYEQLDTIKASYAQFYDMEHSIVNKYSNMIAQEVNQY</sequence>
<dbReference type="EMBL" id="CAJOBI010134098">
    <property type="protein sequence ID" value="CAF4737947.1"/>
    <property type="molecule type" value="Genomic_DNA"/>
</dbReference>
<organism evidence="4 5">
    <name type="scientific">Rotaria magnacalcarata</name>
    <dbReference type="NCBI Taxonomy" id="392030"/>
    <lineage>
        <taxon>Eukaryota</taxon>
        <taxon>Metazoa</taxon>
        <taxon>Spiralia</taxon>
        <taxon>Gnathifera</taxon>
        <taxon>Rotifera</taxon>
        <taxon>Eurotatoria</taxon>
        <taxon>Bdelloidea</taxon>
        <taxon>Philodinida</taxon>
        <taxon>Philodinidae</taxon>
        <taxon>Rotaria</taxon>
    </lineage>
</organism>
<comment type="caution">
    <text evidence="4">The sequence shown here is derived from an EMBL/GenBank/DDBJ whole genome shotgun (WGS) entry which is preliminary data.</text>
</comment>
<dbReference type="Proteomes" id="UP000681967">
    <property type="component" value="Unassembled WGS sequence"/>
</dbReference>
<dbReference type="InterPro" id="IPR028089">
    <property type="entry name" value="DUF4455"/>
</dbReference>
<feature type="domain" description="DUF4455" evidence="1">
    <location>
        <begin position="1"/>
        <end position="53"/>
    </location>
</feature>
<accession>A0A8S3BLX0</accession>
<evidence type="ECO:0000313" key="2">
    <source>
        <dbReference type="EMBL" id="CAF4482098.1"/>
    </source>
</evidence>
<feature type="non-terminal residue" evidence="4">
    <location>
        <position position="53"/>
    </location>
</feature>
<evidence type="ECO:0000259" key="1">
    <source>
        <dbReference type="Pfam" id="PF14643"/>
    </source>
</evidence>
<proteinExistence type="predicted"/>
<evidence type="ECO:0000313" key="5">
    <source>
        <dbReference type="Proteomes" id="UP000676336"/>
    </source>
</evidence>
<dbReference type="Pfam" id="PF14643">
    <property type="entry name" value="DUF4455"/>
    <property type="match status" value="1"/>
</dbReference>
<protein>
    <recommendedName>
        <fullName evidence="1">DUF4455 domain-containing protein</fullName>
    </recommendedName>
</protein>